<feature type="domain" description="Disease resistance protein winged helix" evidence="3">
    <location>
        <begin position="108"/>
        <end position="178"/>
    </location>
</feature>
<evidence type="ECO:0000259" key="4">
    <source>
        <dbReference type="Pfam" id="PF23598"/>
    </source>
</evidence>
<keyword evidence="2" id="KW-0611">Plant defense</keyword>
<organism evidence="5">
    <name type="scientific">Arundo donax</name>
    <name type="common">Giant reed</name>
    <name type="synonym">Donax arundinaceus</name>
    <dbReference type="NCBI Taxonomy" id="35708"/>
    <lineage>
        <taxon>Eukaryota</taxon>
        <taxon>Viridiplantae</taxon>
        <taxon>Streptophyta</taxon>
        <taxon>Embryophyta</taxon>
        <taxon>Tracheophyta</taxon>
        <taxon>Spermatophyta</taxon>
        <taxon>Magnoliopsida</taxon>
        <taxon>Liliopsida</taxon>
        <taxon>Poales</taxon>
        <taxon>Poaceae</taxon>
        <taxon>PACMAD clade</taxon>
        <taxon>Arundinoideae</taxon>
        <taxon>Arundineae</taxon>
        <taxon>Arundo</taxon>
    </lineage>
</organism>
<dbReference type="Gene3D" id="1.10.8.430">
    <property type="entry name" value="Helical domain of apoptotic protease-activating factors"/>
    <property type="match status" value="1"/>
</dbReference>
<dbReference type="InterPro" id="IPR055414">
    <property type="entry name" value="LRR_R13L4/SHOC2-like"/>
</dbReference>
<evidence type="ECO:0000313" key="5">
    <source>
        <dbReference type="EMBL" id="JAD74379.1"/>
    </source>
</evidence>
<dbReference type="InterPro" id="IPR042197">
    <property type="entry name" value="Apaf_helical"/>
</dbReference>
<accession>A0A0A9CDH1</accession>
<reference evidence="5" key="1">
    <citation type="submission" date="2014-09" db="EMBL/GenBank/DDBJ databases">
        <authorList>
            <person name="Magalhaes I.L.F."/>
            <person name="Oliveira U."/>
            <person name="Santos F.R."/>
            <person name="Vidigal T.H.D.A."/>
            <person name="Brescovit A.D."/>
            <person name="Santos A.J."/>
        </authorList>
    </citation>
    <scope>NUCLEOTIDE SEQUENCE</scope>
    <source>
        <tissue evidence="5">Shoot tissue taken approximately 20 cm above the soil surface</tissue>
    </source>
</reference>
<dbReference type="InterPro" id="IPR058922">
    <property type="entry name" value="WHD_DRP"/>
</dbReference>
<proteinExistence type="predicted"/>
<sequence>MKPLNDLDSRRLFFQRIFGSEDACPEQYKKVSQNIIKKCGGVPLVIISIASLLAIQECMHKEKWENIQKSMILELETSQTFEWMRHVLNLSYNDLCHSLRSCFLYLGIYPEDYKIEKVNLVRRWIAEGFVSGKHGLSPEEVADSIFNELINRNMIQPAGFEYGELTYCQVHDVMLEFILSKSIEENFITIIDEQRSTKGTFEVRRLCLQMKNARVVPANMRLSQIRSLTIFGNTDGMPYLSRFELLRVLDLYCDKFDGTECLDCSVICKLFQLRYLRITSYQFKLKRIGELRHLETLDIADAIVPSIPSDITHLKSLRHLTIPADSDLPKGILNMGALRALGFFNLVENSADNIRDLGELTNLRELDLIWTKQILKAQGLCEKLKLSFLIDSLGKLTNLRSLYVSSIDTKLVSPKCDFLICWFPPPRNLQRLSLSFCTISKVPEWISELDKLTSLKIRVKELPRDAVKLLGELPCLVYLDLSAPKEPTQDQIFYRNTYPRLREFGFAYTFSSVTFEPRTMANLQILHLTFCMHRQNQEGRSLTGIEHLLNLEQLTACIYNCGDIGIAFRDAILRHPRSNTFNVLFPRC</sequence>
<name>A0A0A9CDH1_ARUDO</name>
<dbReference type="Pfam" id="PF23559">
    <property type="entry name" value="WHD_DRP"/>
    <property type="match status" value="1"/>
</dbReference>
<dbReference type="SUPFAM" id="SSF52540">
    <property type="entry name" value="P-loop containing nucleoside triphosphate hydrolases"/>
    <property type="match status" value="1"/>
</dbReference>
<dbReference type="GO" id="GO:0009626">
    <property type="term" value="P:plant-type hypersensitive response"/>
    <property type="evidence" value="ECO:0007669"/>
    <property type="project" value="UniProtKB-ARBA"/>
</dbReference>
<dbReference type="SUPFAM" id="SSF52058">
    <property type="entry name" value="L domain-like"/>
    <property type="match status" value="1"/>
</dbReference>
<dbReference type="EMBL" id="GBRH01223516">
    <property type="protein sequence ID" value="JAD74379.1"/>
    <property type="molecule type" value="Transcribed_RNA"/>
</dbReference>
<feature type="domain" description="Disease resistance R13L4/SHOC-2-like LRR" evidence="4">
    <location>
        <begin position="224"/>
        <end position="559"/>
    </location>
</feature>
<dbReference type="GO" id="GO:0002758">
    <property type="term" value="P:innate immune response-activating signaling pathway"/>
    <property type="evidence" value="ECO:0007669"/>
    <property type="project" value="UniProtKB-ARBA"/>
</dbReference>
<dbReference type="GO" id="GO:0042742">
    <property type="term" value="P:defense response to bacterium"/>
    <property type="evidence" value="ECO:0007669"/>
    <property type="project" value="UniProtKB-ARBA"/>
</dbReference>
<dbReference type="PANTHER" id="PTHR23155">
    <property type="entry name" value="DISEASE RESISTANCE PROTEIN RP"/>
    <property type="match status" value="1"/>
</dbReference>
<protein>
    <submittedName>
        <fullName evidence="5">Uncharacterized protein</fullName>
    </submittedName>
</protein>
<dbReference type="GO" id="GO:0043531">
    <property type="term" value="F:ADP binding"/>
    <property type="evidence" value="ECO:0007669"/>
    <property type="project" value="InterPro"/>
</dbReference>
<dbReference type="Gene3D" id="3.80.10.10">
    <property type="entry name" value="Ribonuclease Inhibitor"/>
    <property type="match status" value="1"/>
</dbReference>
<reference evidence="5" key="2">
    <citation type="journal article" date="2015" name="Data Brief">
        <title>Shoot transcriptome of the giant reed, Arundo donax.</title>
        <authorList>
            <person name="Barrero R.A."/>
            <person name="Guerrero F.D."/>
            <person name="Moolhuijzen P."/>
            <person name="Goolsby J.A."/>
            <person name="Tidwell J."/>
            <person name="Bellgard S.E."/>
            <person name="Bellgard M.I."/>
        </authorList>
    </citation>
    <scope>NUCLEOTIDE SEQUENCE</scope>
    <source>
        <tissue evidence="5">Shoot tissue taken approximately 20 cm above the soil surface</tissue>
    </source>
</reference>
<dbReference type="AlphaFoldDB" id="A0A0A9CDH1"/>
<evidence type="ECO:0000256" key="2">
    <source>
        <dbReference type="ARBA" id="ARBA00022821"/>
    </source>
</evidence>
<evidence type="ECO:0000256" key="1">
    <source>
        <dbReference type="ARBA" id="ARBA00022737"/>
    </source>
</evidence>
<keyword evidence="1" id="KW-0677">Repeat</keyword>
<dbReference type="InterPro" id="IPR044974">
    <property type="entry name" value="Disease_R_plants"/>
</dbReference>
<dbReference type="InterPro" id="IPR036388">
    <property type="entry name" value="WH-like_DNA-bd_sf"/>
</dbReference>
<dbReference type="PANTHER" id="PTHR23155:SF999">
    <property type="entry name" value="NB-ARC DOMAIN CONTAINING PROTEIN, EXPRESSED"/>
    <property type="match status" value="1"/>
</dbReference>
<evidence type="ECO:0000259" key="3">
    <source>
        <dbReference type="Pfam" id="PF23559"/>
    </source>
</evidence>
<dbReference type="InterPro" id="IPR027417">
    <property type="entry name" value="P-loop_NTPase"/>
</dbReference>
<dbReference type="Gene3D" id="1.10.10.10">
    <property type="entry name" value="Winged helix-like DNA-binding domain superfamily/Winged helix DNA-binding domain"/>
    <property type="match status" value="1"/>
</dbReference>
<dbReference type="Pfam" id="PF23598">
    <property type="entry name" value="LRR_14"/>
    <property type="match status" value="1"/>
</dbReference>
<dbReference type="FunFam" id="1.10.10.10:FF:000322">
    <property type="entry name" value="Probable disease resistance protein At1g63360"/>
    <property type="match status" value="1"/>
</dbReference>
<dbReference type="InterPro" id="IPR032675">
    <property type="entry name" value="LRR_dom_sf"/>
</dbReference>